<feature type="transmembrane region" description="Helical" evidence="8">
    <location>
        <begin position="200"/>
        <end position="219"/>
    </location>
</feature>
<accession>A0ABD3M6P5</accession>
<protein>
    <recommendedName>
        <fullName evidence="11">Multidrug and toxic compound extrusion protein</fullName>
    </recommendedName>
</protein>
<gene>
    <name evidence="9" type="ORF">ACHAWU_010268</name>
</gene>
<dbReference type="NCBIfam" id="TIGR00797">
    <property type="entry name" value="matE"/>
    <property type="match status" value="1"/>
</dbReference>
<comment type="subcellular location">
    <subcellularLocation>
        <location evidence="1">Cell membrane</location>
        <topology evidence="1">Multi-pass membrane protein</topology>
    </subcellularLocation>
</comment>
<dbReference type="PIRSF" id="PIRSF006603">
    <property type="entry name" value="DinF"/>
    <property type="match status" value="1"/>
</dbReference>
<evidence type="ECO:0008006" key="11">
    <source>
        <dbReference type="Google" id="ProtNLM"/>
    </source>
</evidence>
<feature type="transmembrane region" description="Helical" evidence="8">
    <location>
        <begin position="291"/>
        <end position="314"/>
    </location>
</feature>
<dbReference type="Proteomes" id="UP001530293">
    <property type="component" value="Unassembled WGS sequence"/>
</dbReference>
<dbReference type="InterPro" id="IPR045069">
    <property type="entry name" value="MATE_euk"/>
</dbReference>
<evidence type="ECO:0000256" key="4">
    <source>
        <dbReference type="ARBA" id="ARBA00022475"/>
    </source>
</evidence>
<feature type="transmembrane region" description="Helical" evidence="8">
    <location>
        <begin position="231"/>
        <end position="250"/>
    </location>
</feature>
<dbReference type="AlphaFoldDB" id="A0ABD3M6P5"/>
<feature type="transmembrane region" description="Helical" evidence="8">
    <location>
        <begin position="170"/>
        <end position="188"/>
    </location>
</feature>
<feature type="transmembrane region" description="Helical" evidence="8">
    <location>
        <begin position="133"/>
        <end position="158"/>
    </location>
</feature>
<feature type="transmembrane region" description="Helical" evidence="8">
    <location>
        <begin position="353"/>
        <end position="372"/>
    </location>
</feature>
<evidence type="ECO:0000256" key="6">
    <source>
        <dbReference type="ARBA" id="ARBA00022989"/>
    </source>
</evidence>
<evidence type="ECO:0000256" key="7">
    <source>
        <dbReference type="ARBA" id="ARBA00023136"/>
    </source>
</evidence>
<dbReference type="GO" id="GO:0005886">
    <property type="term" value="C:plasma membrane"/>
    <property type="evidence" value="ECO:0007669"/>
    <property type="project" value="UniProtKB-SubCell"/>
</dbReference>
<evidence type="ECO:0000256" key="2">
    <source>
        <dbReference type="ARBA" id="ARBA00010199"/>
    </source>
</evidence>
<keyword evidence="4" id="KW-1003">Cell membrane</keyword>
<evidence type="ECO:0000256" key="1">
    <source>
        <dbReference type="ARBA" id="ARBA00004651"/>
    </source>
</evidence>
<evidence type="ECO:0000256" key="3">
    <source>
        <dbReference type="ARBA" id="ARBA00022448"/>
    </source>
</evidence>
<evidence type="ECO:0000256" key="5">
    <source>
        <dbReference type="ARBA" id="ARBA00022692"/>
    </source>
</evidence>
<comment type="similarity">
    <text evidence="2">Belongs to the multi antimicrobial extrusion (MATE) (TC 2.A.66.1) family.</text>
</comment>
<evidence type="ECO:0000256" key="8">
    <source>
        <dbReference type="SAM" id="Phobius"/>
    </source>
</evidence>
<proteinExistence type="inferred from homology"/>
<dbReference type="EMBL" id="JALLBG020000198">
    <property type="protein sequence ID" value="KAL3759699.1"/>
    <property type="molecule type" value="Genomic_DNA"/>
</dbReference>
<feature type="transmembrane region" description="Helical" evidence="8">
    <location>
        <begin position="320"/>
        <end position="341"/>
    </location>
</feature>
<dbReference type="CDD" id="cd13132">
    <property type="entry name" value="MATE_eukaryotic"/>
    <property type="match status" value="1"/>
</dbReference>
<evidence type="ECO:0000313" key="9">
    <source>
        <dbReference type="EMBL" id="KAL3759699.1"/>
    </source>
</evidence>
<keyword evidence="10" id="KW-1185">Reference proteome</keyword>
<feature type="transmembrane region" description="Helical" evidence="8">
    <location>
        <begin position="392"/>
        <end position="412"/>
    </location>
</feature>
<keyword evidence="7 8" id="KW-0472">Membrane</keyword>
<keyword evidence="6 8" id="KW-1133">Transmembrane helix</keyword>
<keyword evidence="5 8" id="KW-0812">Transmembrane</keyword>
<reference evidence="9 10" key="1">
    <citation type="submission" date="2024-10" db="EMBL/GenBank/DDBJ databases">
        <title>Updated reference genomes for cyclostephanoid diatoms.</title>
        <authorList>
            <person name="Roberts W.R."/>
            <person name="Alverson A.J."/>
        </authorList>
    </citation>
    <scope>NUCLEOTIDE SEQUENCE [LARGE SCALE GENOMIC DNA]</scope>
    <source>
        <strain evidence="9 10">AJA232-27</strain>
    </source>
</reference>
<dbReference type="InterPro" id="IPR048279">
    <property type="entry name" value="MdtK-like"/>
</dbReference>
<sequence>MMPCFRKFRVGLKQNKITHDDDLPPTDIITSVSAKELSPLNYLSYRQHLMDLSKLTYPIILTEIFQNSLPVVDVAFVGNLGKDALAAAALATVWFDLWHASMLGFQTATDTFLSQCYGANQLDNYAIWTGNSLIITILITILMSGAMALCAPVMKLFGQDSDLADAAGEFSYRLIPGFFPLYLFKVLTKYLQTQNLLGPGVWIGVLANAINALFNWGLIYGAGWGLVGAPWATSLTRLAELLIICLYMFLNKQSLKDTWPVFSRVNMKYSVLKPFWKLAISGSLSYSAESWSFEITTILAGLLGTIALDAHLITLAISSFFYMSFAYAVSIAASIRVGQLVGVQKPLDAQRSAHTSFIINVAVQAVLIAILVPCRNQLGNLFSSDDDVAHLVAHLIPIAFVFMVGDVIQACTAGVLRGLGRQRIILLLNILGFWILAVPIGSMFAFVAGLGVFGFWIRAERIVNHIIAVGNGDRNLCVWLNWSLVFATSRLELRVKKNSSEIVNYC</sequence>
<feature type="transmembrane region" description="Helical" evidence="8">
    <location>
        <begin position="424"/>
        <end position="457"/>
    </location>
</feature>
<dbReference type="Pfam" id="PF01554">
    <property type="entry name" value="MatE"/>
    <property type="match status" value="2"/>
</dbReference>
<evidence type="ECO:0000313" key="10">
    <source>
        <dbReference type="Proteomes" id="UP001530293"/>
    </source>
</evidence>
<dbReference type="PANTHER" id="PTHR11206">
    <property type="entry name" value="MULTIDRUG RESISTANCE PROTEIN"/>
    <property type="match status" value="1"/>
</dbReference>
<name>A0ABD3M6P5_9STRA</name>
<keyword evidence="3" id="KW-0813">Transport</keyword>
<dbReference type="InterPro" id="IPR002528">
    <property type="entry name" value="MATE_fam"/>
</dbReference>
<comment type="caution">
    <text evidence="9">The sequence shown here is derived from an EMBL/GenBank/DDBJ whole genome shotgun (WGS) entry which is preliminary data.</text>
</comment>
<organism evidence="9 10">
    <name type="scientific">Discostella pseudostelligera</name>
    <dbReference type="NCBI Taxonomy" id="259834"/>
    <lineage>
        <taxon>Eukaryota</taxon>
        <taxon>Sar</taxon>
        <taxon>Stramenopiles</taxon>
        <taxon>Ochrophyta</taxon>
        <taxon>Bacillariophyta</taxon>
        <taxon>Coscinodiscophyceae</taxon>
        <taxon>Thalassiosirophycidae</taxon>
        <taxon>Stephanodiscales</taxon>
        <taxon>Stephanodiscaceae</taxon>
        <taxon>Discostella</taxon>
    </lineage>
</organism>